<dbReference type="FunFam" id="3.40.50.300:FF:001581">
    <property type="entry name" value="Blast:Protein scarlet"/>
    <property type="match status" value="1"/>
</dbReference>
<evidence type="ECO:0000256" key="2">
    <source>
        <dbReference type="ARBA" id="ARBA00005814"/>
    </source>
</evidence>
<evidence type="ECO:0000313" key="12">
    <source>
        <dbReference type="Proteomes" id="UP000747542"/>
    </source>
</evidence>
<keyword evidence="3" id="KW-0813">Transport</keyword>
<feature type="transmembrane region" description="Helical" evidence="9">
    <location>
        <begin position="599"/>
        <end position="628"/>
    </location>
</feature>
<feature type="domain" description="ABC transporter" evidence="10">
    <location>
        <begin position="105"/>
        <end position="359"/>
    </location>
</feature>
<dbReference type="PROSITE" id="PS50893">
    <property type="entry name" value="ABC_TRANSPORTER_2"/>
    <property type="match status" value="1"/>
</dbReference>
<dbReference type="InterPro" id="IPR003593">
    <property type="entry name" value="AAA+_ATPase"/>
</dbReference>
<dbReference type="InterPro" id="IPR043926">
    <property type="entry name" value="ABCG_dom"/>
</dbReference>
<reference evidence="11" key="1">
    <citation type="journal article" date="2021" name="Sci. Adv.">
        <title>The American lobster genome reveals insights on longevity, neural, and immune adaptations.</title>
        <authorList>
            <person name="Polinski J.M."/>
            <person name="Zimin A.V."/>
            <person name="Clark K.F."/>
            <person name="Kohn A.B."/>
            <person name="Sadowski N."/>
            <person name="Timp W."/>
            <person name="Ptitsyn A."/>
            <person name="Khanna P."/>
            <person name="Romanova D.Y."/>
            <person name="Williams P."/>
            <person name="Greenwood S.J."/>
            <person name="Moroz L.L."/>
            <person name="Walt D.R."/>
            <person name="Bodnar A.G."/>
        </authorList>
    </citation>
    <scope>NUCLEOTIDE SEQUENCE</scope>
    <source>
        <strain evidence="11">GMGI-L3</strain>
    </source>
</reference>
<dbReference type="GO" id="GO:0016887">
    <property type="term" value="F:ATP hydrolysis activity"/>
    <property type="evidence" value="ECO:0007669"/>
    <property type="project" value="InterPro"/>
</dbReference>
<dbReference type="Gene3D" id="3.40.50.300">
    <property type="entry name" value="P-loop containing nucleotide triphosphate hydrolases"/>
    <property type="match status" value="1"/>
</dbReference>
<dbReference type="InterPro" id="IPR027417">
    <property type="entry name" value="P-loop_NTPase"/>
</dbReference>
<dbReference type="InterPro" id="IPR013525">
    <property type="entry name" value="ABC2_TM"/>
</dbReference>
<dbReference type="GO" id="GO:0005886">
    <property type="term" value="C:plasma membrane"/>
    <property type="evidence" value="ECO:0007669"/>
    <property type="project" value="TreeGrafter"/>
</dbReference>
<protein>
    <submittedName>
        <fullName evidence="11">Scarlet-like 1</fullName>
    </submittedName>
</protein>
<dbReference type="GO" id="GO:0030659">
    <property type="term" value="C:cytoplasmic vesicle membrane"/>
    <property type="evidence" value="ECO:0007669"/>
    <property type="project" value="TreeGrafter"/>
</dbReference>
<dbReference type="CDD" id="cd03213">
    <property type="entry name" value="ABCG_EPDR"/>
    <property type="match status" value="1"/>
</dbReference>
<name>A0A8J5MUZ3_HOMAM</name>
<accession>A0A8J5MUZ3</accession>
<keyword evidence="5" id="KW-0547">Nucleotide-binding</keyword>
<evidence type="ECO:0000256" key="8">
    <source>
        <dbReference type="ARBA" id="ARBA00023136"/>
    </source>
</evidence>
<dbReference type="Pfam" id="PF00005">
    <property type="entry name" value="ABC_tran"/>
    <property type="match status" value="1"/>
</dbReference>
<feature type="transmembrane region" description="Helical" evidence="9">
    <location>
        <begin position="687"/>
        <end position="707"/>
    </location>
</feature>
<dbReference type="EMBL" id="JAHLQT010025476">
    <property type="protein sequence ID" value="KAG7164317.1"/>
    <property type="molecule type" value="Genomic_DNA"/>
</dbReference>
<evidence type="ECO:0000256" key="9">
    <source>
        <dbReference type="SAM" id="Phobius"/>
    </source>
</evidence>
<dbReference type="PROSITE" id="PS00211">
    <property type="entry name" value="ABC_TRANSPORTER_1"/>
    <property type="match status" value="1"/>
</dbReference>
<dbReference type="GO" id="GO:0140359">
    <property type="term" value="F:ABC-type transporter activity"/>
    <property type="evidence" value="ECO:0007669"/>
    <property type="project" value="InterPro"/>
</dbReference>
<dbReference type="GO" id="GO:0005524">
    <property type="term" value="F:ATP binding"/>
    <property type="evidence" value="ECO:0007669"/>
    <property type="project" value="UniProtKB-KW"/>
</dbReference>
<dbReference type="Proteomes" id="UP000747542">
    <property type="component" value="Unassembled WGS sequence"/>
</dbReference>
<keyword evidence="7 9" id="KW-1133">Transmembrane helix</keyword>
<dbReference type="SMART" id="SM00382">
    <property type="entry name" value="AAA"/>
    <property type="match status" value="1"/>
</dbReference>
<gene>
    <name evidence="11" type="primary">st-L1</name>
    <name evidence="11" type="ORF">Hamer_G003484</name>
</gene>
<dbReference type="Pfam" id="PF19055">
    <property type="entry name" value="ABC2_membrane_7"/>
    <property type="match status" value="1"/>
</dbReference>
<feature type="transmembrane region" description="Helical" evidence="9">
    <location>
        <begin position="462"/>
        <end position="479"/>
    </location>
</feature>
<keyword evidence="12" id="KW-1185">Reference proteome</keyword>
<dbReference type="InterPro" id="IPR050352">
    <property type="entry name" value="ABCG_transporters"/>
</dbReference>
<feature type="transmembrane region" description="Helical" evidence="9">
    <location>
        <begin position="566"/>
        <end position="587"/>
    </location>
</feature>
<dbReference type="SUPFAM" id="SSF52540">
    <property type="entry name" value="P-loop containing nucleoside triphosphate hydrolases"/>
    <property type="match status" value="1"/>
</dbReference>
<evidence type="ECO:0000313" key="11">
    <source>
        <dbReference type="EMBL" id="KAG7164317.1"/>
    </source>
</evidence>
<dbReference type="InterPro" id="IPR003439">
    <property type="entry name" value="ABC_transporter-like_ATP-bd"/>
</dbReference>
<feature type="transmembrane region" description="Helical" evidence="9">
    <location>
        <begin position="533"/>
        <end position="560"/>
    </location>
</feature>
<evidence type="ECO:0000256" key="7">
    <source>
        <dbReference type="ARBA" id="ARBA00022989"/>
    </source>
</evidence>
<dbReference type="PANTHER" id="PTHR48041:SF139">
    <property type="entry name" value="PROTEIN SCARLET"/>
    <property type="match status" value="1"/>
</dbReference>
<feature type="transmembrane region" description="Helical" evidence="9">
    <location>
        <begin position="491"/>
        <end position="512"/>
    </location>
</feature>
<comment type="similarity">
    <text evidence="2">Belongs to the ABC transporter superfamily. ABCG family. Eye pigment precursor importer (TC 3.A.1.204) subfamily.</text>
</comment>
<proteinExistence type="inferred from homology"/>
<evidence type="ECO:0000256" key="4">
    <source>
        <dbReference type="ARBA" id="ARBA00022692"/>
    </source>
</evidence>
<evidence type="ECO:0000256" key="1">
    <source>
        <dbReference type="ARBA" id="ARBA00004141"/>
    </source>
</evidence>
<evidence type="ECO:0000256" key="5">
    <source>
        <dbReference type="ARBA" id="ARBA00022741"/>
    </source>
</evidence>
<keyword evidence="4 9" id="KW-0812">Transmembrane</keyword>
<dbReference type="InterPro" id="IPR017871">
    <property type="entry name" value="ABC_transporter-like_CS"/>
</dbReference>
<dbReference type="PANTHER" id="PTHR48041">
    <property type="entry name" value="ABC TRANSPORTER G FAMILY MEMBER 28"/>
    <property type="match status" value="1"/>
</dbReference>
<evidence type="ECO:0000259" key="10">
    <source>
        <dbReference type="PROSITE" id="PS50893"/>
    </source>
</evidence>
<comment type="caution">
    <text evidence="11">The sequence shown here is derived from an EMBL/GenBank/DDBJ whole genome shotgun (WGS) entry which is preliminary data.</text>
</comment>
<evidence type="ECO:0000256" key="3">
    <source>
        <dbReference type="ARBA" id="ARBA00022448"/>
    </source>
</evidence>
<evidence type="ECO:0000256" key="6">
    <source>
        <dbReference type="ARBA" id="ARBA00022840"/>
    </source>
</evidence>
<sequence>MSDGGSDLSNDDVRHRRKSLPTEEFGMAGNPNPLGVPFFRNLPMMGLDQQEERASLLGSGQYVYQSSGSDTYSSDFLREGADDGLAKQSGLGYGTWKASEEGITLTWRDLSVYVPQKRGWFKGTHEQRPFKRVLNNVSGAVRPGSLVALMGSSGAGKSTLMNALAHRTPGGVIVDGDILVNSRRVSRSMTSLAGYVHQDDLFVGSLTVKEHLTFMTRLRMDRRRSNKQRLARVMELMKELGLLKAQNTRIGVPGHDKSLSGGERKRLAFATEILTDPPLLFCDEPTTGLDSYNARKLVRIMKDMGTRGKTILCTIHQPSSEVFAMFDKLLLLAEGRVAYMGSSSGALEFLDSLGHKCPATFNPADYYIHTLAVLPGHEHRSRERIKRICDNFAVSAYCKDIDITIQYQDNMCISNSDSGGSVRCLNVLSLLQKPGWVVQLWWLTWRSLVDSYRNPAIHSIRILQKILIAFLVGVCYTNVKLNQAGIQDIEGVLFIFITENTFPSLYGVLNIFPQEMPLFLREYKNGIYRADTYYLAKMIALIPGFVVDPVVFCLICYWMVGLQRHAYHFFMTVLVTIFTANTASACGSMFSAMFESIPYIMLFLIPFDVVLLISGGLFINLSTMPWFIGWVKYLSWFMYSNEALTITQWADVKNITCEMPPGVPCIKNGQQVIQEYAFKASHLSYDFALLALLYTGFHVLGFIGLYLRARKK</sequence>
<dbReference type="Pfam" id="PF01061">
    <property type="entry name" value="ABC2_membrane"/>
    <property type="match status" value="1"/>
</dbReference>
<keyword evidence="6" id="KW-0067">ATP-binding</keyword>
<keyword evidence="8 9" id="KW-0472">Membrane</keyword>
<dbReference type="AlphaFoldDB" id="A0A8J5MUZ3"/>
<organism evidence="11 12">
    <name type="scientific">Homarus americanus</name>
    <name type="common">American lobster</name>
    <dbReference type="NCBI Taxonomy" id="6706"/>
    <lineage>
        <taxon>Eukaryota</taxon>
        <taxon>Metazoa</taxon>
        <taxon>Ecdysozoa</taxon>
        <taxon>Arthropoda</taxon>
        <taxon>Crustacea</taxon>
        <taxon>Multicrustacea</taxon>
        <taxon>Malacostraca</taxon>
        <taxon>Eumalacostraca</taxon>
        <taxon>Eucarida</taxon>
        <taxon>Decapoda</taxon>
        <taxon>Pleocyemata</taxon>
        <taxon>Astacidea</taxon>
        <taxon>Nephropoidea</taxon>
        <taxon>Nephropidae</taxon>
        <taxon>Homarus</taxon>
    </lineage>
</organism>
<comment type="subcellular location">
    <subcellularLocation>
        <location evidence="1">Membrane</location>
        <topology evidence="1">Multi-pass membrane protein</topology>
    </subcellularLocation>
</comment>